<sequence length="562" mass="62391">MTTATIRRDSSYRQYRKRVPADVLSRVKGRSYLLTLPAFGAAPESVVEVKIRPTISFSLRVRDPAAAKMRTGAVSAELERIFEAIRTGPIDLNRQQMVALSGKVYDLIVRQFEKDPGEPEDWEAWKGFTWAAIEGRVTNPPSISWRNFMTERHSALGHFGVDSGPELLDTIARSPPGDNTASLELRFGLLTSMVLGREGLEITEKSRLELLRWIGDAALDAGVAMKKASQGDYTPDPKAARFPPFQSSTLPESVSLTDLFDRWKAENKPAASTITTWRGIIGDFRKHLKYDDAARITDHDIVAWKDTRVAAGRSAKTINDSDLACLRAIFRFGVINKIITRNPTEGIKVRVKKEAGKGRLPYTNDEVARLLACAEMETLPYLRYVPLLLATTGSRVQDIVQLWSENVTEEDGVPVLRITPAPDGASLKTVGSERVIPMHPAVLASGFVEFARSMKGPLFYGGRPRRNVRKDGEGRHPSKGTSNRVSKWVRELPGFQDKRKDPNHAMRHWLKSAAAKAGVLDSVANYIQGHTDSSVAGHYRHFDDMKSLAAELAKIPIPTVKT</sequence>
<dbReference type="PANTHER" id="PTHR30629:SF2">
    <property type="entry name" value="PROPHAGE INTEGRASE INTS-RELATED"/>
    <property type="match status" value="1"/>
</dbReference>
<dbReference type="PROSITE" id="PS51898">
    <property type="entry name" value="TYR_RECOMBINASE"/>
    <property type="match status" value="1"/>
</dbReference>
<comment type="similarity">
    <text evidence="1">Belongs to the 'phage' integrase family.</text>
</comment>
<feature type="region of interest" description="Disordered" evidence="5">
    <location>
        <begin position="461"/>
        <end position="488"/>
    </location>
</feature>
<reference evidence="7" key="1">
    <citation type="journal article" date="2021" name="Front. Microbiol.">
        <title>Comprehensive Comparative Genomics and Phenotyping of Methylobacterium Species.</title>
        <authorList>
            <person name="Alessa O."/>
            <person name="Ogura Y."/>
            <person name="Fujitani Y."/>
            <person name="Takami H."/>
            <person name="Hayashi T."/>
            <person name="Sahin N."/>
            <person name="Tani A."/>
        </authorList>
    </citation>
    <scope>NUCLEOTIDE SEQUENCE</scope>
    <source>
        <strain evidence="7">DSM 23632</strain>
    </source>
</reference>
<keyword evidence="8" id="KW-1185">Reference proteome</keyword>
<keyword evidence="3" id="KW-0238">DNA-binding</keyword>
<evidence type="ECO:0000256" key="1">
    <source>
        <dbReference type="ARBA" id="ARBA00008857"/>
    </source>
</evidence>
<evidence type="ECO:0000256" key="5">
    <source>
        <dbReference type="SAM" id="MobiDB-lite"/>
    </source>
</evidence>
<evidence type="ECO:0000259" key="6">
    <source>
        <dbReference type="PROSITE" id="PS51898"/>
    </source>
</evidence>
<dbReference type="InterPro" id="IPR050808">
    <property type="entry name" value="Phage_Integrase"/>
</dbReference>
<dbReference type="InterPro" id="IPR013762">
    <property type="entry name" value="Integrase-like_cat_sf"/>
</dbReference>
<proteinExistence type="inferred from homology"/>
<dbReference type="Proteomes" id="UP001055057">
    <property type="component" value="Unassembled WGS sequence"/>
</dbReference>
<dbReference type="PANTHER" id="PTHR30629">
    <property type="entry name" value="PROPHAGE INTEGRASE"/>
    <property type="match status" value="1"/>
</dbReference>
<evidence type="ECO:0000256" key="4">
    <source>
        <dbReference type="ARBA" id="ARBA00023172"/>
    </source>
</evidence>
<protein>
    <submittedName>
        <fullName evidence="7">Tyrosine recombinase XerD</fullName>
    </submittedName>
</protein>
<name>A0ABQ4U371_9HYPH</name>
<evidence type="ECO:0000256" key="2">
    <source>
        <dbReference type="ARBA" id="ARBA00022908"/>
    </source>
</evidence>
<dbReference type="Gene3D" id="1.10.150.130">
    <property type="match status" value="1"/>
</dbReference>
<comment type="caution">
    <text evidence="7">The sequence shown here is derived from an EMBL/GenBank/DDBJ whole genome shotgun (WGS) entry which is preliminary data.</text>
</comment>
<feature type="domain" description="Tyr recombinase" evidence="6">
    <location>
        <begin position="357"/>
        <end position="553"/>
    </location>
</feature>
<dbReference type="Gene3D" id="1.10.443.10">
    <property type="entry name" value="Intergrase catalytic core"/>
    <property type="match status" value="1"/>
</dbReference>
<evidence type="ECO:0000313" key="7">
    <source>
        <dbReference type="EMBL" id="GJE61919.1"/>
    </source>
</evidence>
<accession>A0ABQ4U371</accession>
<dbReference type="InterPro" id="IPR002104">
    <property type="entry name" value="Integrase_catalytic"/>
</dbReference>
<dbReference type="InterPro" id="IPR010998">
    <property type="entry name" value="Integrase_recombinase_N"/>
</dbReference>
<evidence type="ECO:0000313" key="8">
    <source>
        <dbReference type="Proteomes" id="UP001055057"/>
    </source>
</evidence>
<gene>
    <name evidence="7" type="primary">xerD_3</name>
    <name evidence="7" type="ORF">MPOCJGCO_4047</name>
</gene>
<dbReference type="SUPFAM" id="SSF56349">
    <property type="entry name" value="DNA breaking-rejoining enzymes"/>
    <property type="match status" value="1"/>
</dbReference>
<evidence type="ECO:0000256" key="3">
    <source>
        <dbReference type="ARBA" id="ARBA00023125"/>
    </source>
</evidence>
<dbReference type="InterPro" id="IPR011010">
    <property type="entry name" value="DNA_brk_join_enz"/>
</dbReference>
<reference evidence="7" key="2">
    <citation type="submission" date="2021-08" db="EMBL/GenBank/DDBJ databases">
        <authorList>
            <person name="Tani A."/>
            <person name="Ola A."/>
            <person name="Ogura Y."/>
            <person name="Katsura K."/>
            <person name="Hayashi T."/>
        </authorList>
    </citation>
    <scope>NUCLEOTIDE SEQUENCE</scope>
    <source>
        <strain evidence="7">DSM 23632</strain>
    </source>
</reference>
<keyword evidence="2" id="KW-0229">DNA integration</keyword>
<organism evidence="7 8">
    <name type="scientific">Methylobacterium trifolii</name>
    <dbReference type="NCBI Taxonomy" id="1003092"/>
    <lineage>
        <taxon>Bacteria</taxon>
        <taxon>Pseudomonadati</taxon>
        <taxon>Pseudomonadota</taxon>
        <taxon>Alphaproteobacteria</taxon>
        <taxon>Hyphomicrobiales</taxon>
        <taxon>Methylobacteriaceae</taxon>
        <taxon>Methylobacterium</taxon>
    </lineage>
</organism>
<keyword evidence="4" id="KW-0233">DNA recombination</keyword>
<dbReference type="EMBL" id="BPRB01000255">
    <property type="protein sequence ID" value="GJE61919.1"/>
    <property type="molecule type" value="Genomic_DNA"/>
</dbReference>